<proteinExistence type="predicted"/>
<accession>A0ABU7LWT6</accession>
<dbReference type="SUPFAM" id="SSF52540">
    <property type="entry name" value="P-loop containing nucleoside triphosphate hydrolases"/>
    <property type="match status" value="1"/>
</dbReference>
<evidence type="ECO:0000313" key="1">
    <source>
        <dbReference type="EMBL" id="MEE2565660.1"/>
    </source>
</evidence>
<dbReference type="Gene3D" id="3.40.50.300">
    <property type="entry name" value="P-loop containing nucleotide triphosphate hydrolases"/>
    <property type="match status" value="1"/>
</dbReference>
<evidence type="ECO:0000313" key="2">
    <source>
        <dbReference type="Proteomes" id="UP001310692"/>
    </source>
</evidence>
<comment type="caution">
    <text evidence="1">The sequence shown here is derived from an EMBL/GenBank/DDBJ whole genome shotgun (WGS) entry which is preliminary data.</text>
</comment>
<dbReference type="EMBL" id="JAZDRO010000001">
    <property type="protein sequence ID" value="MEE2565660.1"/>
    <property type="molecule type" value="Genomic_DNA"/>
</dbReference>
<name>A0ABU7LWT6_9PROT</name>
<dbReference type="InterPro" id="IPR027417">
    <property type="entry name" value="P-loop_NTPase"/>
</dbReference>
<evidence type="ECO:0008006" key="3">
    <source>
        <dbReference type="Google" id="ProtNLM"/>
    </source>
</evidence>
<sequence>MIDRRGLPSLVQPFSGLRGDAASPAFPFGLAAEGVHEIAERAYGDAGAAAGFALSALARSRPGVWLWIRQRDLVLDLGRVTGLGASAFGLDPARFLFVETGTPVDTLIAAEEGIRSGAVSTVIAEVGEASFTATRRLILASETGGTPALLLLPHTREGATAAQARWRVSPAPSSPNLFDARAPGSPRWRARLERCRAAPGEAGRDFDLEFDDETLCLRLVSGLADGPAAPRPARPAALLPFRRAG</sequence>
<gene>
    <name evidence="1" type="ORF">V0U35_03130</name>
</gene>
<keyword evidence="2" id="KW-1185">Reference proteome</keyword>
<dbReference type="RefSeq" id="WP_330195192.1">
    <property type="nucleotide sequence ID" value="NZ_JAZDRO010000001.1"/>
</dbReference>
<dbReference type="Proteomes" id="UP001310692">
    <property type="component" value="Unassembled WGS sequence"/>
</dbReference>
<reference evidence="1 2" key="1">
    <citation type="submission" date="2024-01" db="EMBL/GenBank/DDBJ databases">
        <title>Hyphobacterium bacterium isolated from marine sediment.</title>
        <authorList>
            <person name="Zhao S."/>
        </authorList>
    </citation>
    <scope>NUCLEOTIDE SEQUENCE [LARGE SCALE GENOMIC DNA]</scope>
    <source>
        <strain evidence="1 2">Y60-23</strain>
    </source>
</reference>
<organism evidence="1 2">
    <name type="scientific">Hyphobacterium marinum</name>
    <dbReference type="NCBI Taxonomy" id="3116574"/>
    <lineage>
        <taxon>Bacteria</taxon>
        <taxon>Pseudomonadati</taxon>
        <taxon>Pseudomonadota</taxon>
        <taxon>Alphaproteobacteria</taxon>
        <taxon>Maricaulales</taxon>
        <taxon>Maricaulaceae</taxon>
        <taxon>Hyphobacterium</taxon>
    </lineage>
</organism>
<protein>
    <recommendedName>
        <fullName evidence="3">Protein ImuA</fullName>
    </recommendedName>
</protein>